<keyword evidence="3" id="KW-1185">Reference proteome</keyword>
<dbReference type="EMBL" id="JAQIBD010000003">
    <property type="protein sequence ID" value="MDM5272203.1"/>
    <property type="molecule type" value="Genomic_DNA"/>
</dbReference>
<dbReference type="Proteomes" id="UP001169069">
    <property type="component" value="Unassembled WGS sequence"/>
</dbReference>
<keyword evidence="1" id="KW-0812">Transmembrane</keyword>
<feature type="transmembrane region" description="Helical" evidence="1">
    <location>
        <begin position="166"/>
        <end position="186"/>
    </location>
</feature>
<gene>
    <name evidence="2" type="ORF">PGH07_08420</name>
</gene>
<feature type="transmembrane region" description="Helical" evidence="1">
    <location>
        <begin position="6"/>
        <end position="29"/>
    </location>
</feature>
<name>A0ABT7QZI0_9BACT</name>
<feature type="transmembrane region" description="Helical" evidence="1">
    <location>
        <begin position="112"/>
        <end position="135"/>
    </location>
</feature>
<evidence type="ECO:0000313" key="2">
    <source>
        <dbReference type="EMBL" id="MDM5272203.1"/>
    </source>
</evidence>
<proteinExistence type="predicted"/>
<keyword evidence="1" id="KW-1133">Transmembrane helix</keyword>
<sequence length="296" mass="34658">MSTIIVLGLLLSIEQSRTFLVALFIRIFVFAKHHVIAILSGFFLVKGKFIFSLFIKKIALLSATGLSKRYFIEKVLTHHIRIHFVDHIKDDLLRLGHYVKNNFRRFPIIKQIIAVMAFLSSLGIVGKFMGLMLAIKVFVAKFWSFLLAVFLKLGTAAGYFFTDYLWGSWIAPILEVVIFSWFLEWLEKVPFLKSFFQKLYGILYKGLKSVEIIIEKIFTLPLRAIFAYLAKWVKQWIETFIGEKRLSSWYALQKIKSLKPSTYVKLQKKRQERKREKKGSLSAYEKLKAKRLKRTQ</sequence>
<protein>
    <submittedName>
        <fullName evidence="2">Uncharacterized protein</fullName>
    </submittedName>
</protein>
<evidence type="ECO:0000256" key="1">
    <source>
        <dbReference type="SAM" id="Phobius"/>
    </source>
</evidence>
<keyword evidence="1" id="KW-0472">Membrane</keyword>
<accession>A0ABT7QZI0</accession>
<comment type="caution">
    <text evidence="2">The sequence shown here is derived from an EMBL/GenBank/DDBJ whole genome shotgun (WGS) entry which is preliminary data.</text>
</comment>
<organism evidence="2 3">
    <name type="scientific">Sulfurovum zhangzhouensis</name>
    <dbReference type="NCBI Taxonomy" id="3019067"/>
    <lineage>
        <taxon>Bacteria</taxon>
        <taxon>Pseudomonadati</taxon>
        <taxon>Campylobacterota</taxon>
        <taxon>Epsilonproteobacteria</taxon>
        <taxon>Campylobacterales</taxon>
        <taxon>Sulfurovaceae</taxon>
        <taxon>Sulfurovum</taxon>
    </lineage>
</organism>
<evidence type="ECO:0000313" key="3">
    <source>
        <dbReference type="Proteomes" id="UP001169069"/>
    </source>
</evidence>
<reference evidence="2" key="1">
    <citation type="submission" date="2023-01" db="EMBL/GenBank/DDBJ databases">
        <title>Sulfurovum sp. zt1-1 genome assembly.</title>
        <authorList>
            <person name="Wang J."/>
        </authorList>
    </citation>
    <scope>NUCLEOTIDE SEQUENCE</scope>
    <source>
        <strain evidence="2">Zt1-1</strain>
    </source>
</reference>
<feature type="transmembrane region" description="Helical" evidence="1">
    <location>
        <begin position="36"/>
        <end position="55"/>
    </location>
</feature>